<evidence type="ECO:0000259" key="3">
    <source>
        <dbReference type="Pfam" id="PF01551"/>
    </source>
</evidence>
<reference evidence="4 5" key="1">
    <citation type="submission" date="2020-05" db="EMBL/GenBank/DDBJ databases">
        <authorList>
            <person name="Niu N."/>
        </authorList>
    </citation>
    <scope>NUCLEOTIDE SEQUENCE [LARGE SCALE GENOMIC DNA]</scope>
    <source>
        <strain evidence="4 5">3340-03</strain>
    </source>
</reference>
<dbReference type="GO" id="GO:0004222">
    <property type="term" value="F:metalloendopeptidase activity"/>
    <property type="evidence" value="ECO:0007669"/>
    <property type="project" value="TreeGrafter"/>
</dbReference>
<feature type="domain" description="M23ase beta-sheet core" evidence="3">
    <location>
        <begin position="439"/>
        <end position="532"/>
    </location>
</feature>
<dbReference type="FunFam" id="2.70.70.10:FF:000003">
    <property type="entry name" value="Murein hydrolase activator EnvC"/>
    <property type="match status" value="1"/>
</dbReference>
<accession>A0A849P3Q9</accession>
<keyword evidence="1" id="KW-0175">Coiled coil</keyword>
<dbReference type="InterPro" id="IPR016047">
    <property type="entry name" value="M23ase_b-sheet_dom"/>
</dbReference>
<dbReference type="Pfam" id="PF01551">
    <property type="entry name" value="Peptidase_M23"/>
    <property type="match status" value="1"/>
</dbReference>
<organism evidence="4 5">
    <name type="scientific">Pelistega suis</name>
    <dbReference type="NCBI Taxonomy" id="1631957"/>
    <lineage>
        <taxon>Bacteria</taxon>
        <taxon>Pseudomonadati</taxon>
        <taxon>Pseudomonadota</taxon>
        <taxon>Betaproteobacteria</taxon>
        <taxon>Burkholderiales</taxon>
        <taxon>Alcaligenaceae</taxon>
        <taxon>Pelistega</taxon>
    </lineage>
</organism>
<gene>
    <name evidence="4" type="ORF">HKX39_00635</name>
</gene>
<feature type="coiled-coil region" evidence="1">
    <location>
        <begin position="12"/>
        <end position="106"/>
    </location>
</feature>
<evidence type="ECO:0000313" key="5">
    <source>
        <dbReference type="Proteomes" id="UP000537862"/>
    </source>
</evidence>
<evidence type="ECO:0000313" key="4">
    <source>
        <dbReference type="EMBL" id="NOL50683.1"/>
    </source>
</evidence>
<feature type="region of interest" description="Disordered" evidence="2">
    <location>
        <begin position="391"/>
        <end position="417"/>
    </location>
</feature>
<name>A0A849P3Q9_9BURK</name>
<protein>
    <submittedName>
        <fullName evidence="4">Peptidoglycan DD-metalloendopeptidase family protein</fullName>
    </submittedName>
</protein>
<dbReference type="CDD" id="cd12797">
    <property type="entry name" value="M23_peptidase"/>
    <property type="match status" value="1"/>
</dbReference>
<proteinExistence type="predicted"/>
<dbReference type="Proteomes" id="UP000537862">
    <property type="component" value="Unassembled WGS sequence"/>
</dbReference>
<comment type="caution">
    <text evidence="4">The sequence shown here is derived from an EMBL/GenBank/DDBJ whole genome shotgun (WGS) entry which is preliminary data.</text>
</comment>
<dbReference type="AlphaFoldDB" id="A0A849P3Q9"/>
<evidence type="ECO:0000256" key="2">
    <source>
        <dbReference type="SAM" id="MobiDB-lite"/>
    </source>
</evidence>
<dbReference type="PANTHER" id="PTHR21666:SF270">
    <property type="entry name" value="MUREIN HYDROLASE ACTIVATOR ENVC"/>
    <property type="match status" value="1"/>
</dbReference>
<dbReference type="SUPFAM" id="SSF51261">
    <property type="entry name" value="Duplicated hybrid motif"/>
    <property type="match status" value="1"/>
</dbReference>
<dbReference type="EMBL" id="JABGBN010000001">
    <property type="protein sequence ID" value="NOL50683.1"/>
    <property type="molecule type" value="Genomic_DNA"/>
</dbReference>
<dbReference type="PANTHER" id="PTHR21666">
    <property type="entry name" value="PEPTIDASE-RELATED"/>
    <property type="match status" value="1"/>
</dbReference>
<feature type="compositionally biased region" description="Basic and acidic residues" evidence="2">
    <location>
        <begin position="391"/>
        <end position="400"/>
    </location>
</feature>
<sequence length="538" mass="59572">MAVTAPIQAQSIATLNAQQAQVEKQKAELQTQINKLNTQISQQESNRKDVLDDLRQAESAISDMSRKLDRLLDREQEAKEDLAAVREEEKTQQQILNEQIEELSDQLFNLYVSGVSPWSALLSGKDVQKIGRDLSYLGYISKARAKAVTALKSEIDRLNKVKKKAQDKQRHLTQLTKDAQKAKNDLEKEQKNYQTKLKKIEGDIKTRRQQAGQLKADDARLSQIIAGIESNIRAQREALRQAEIKRQQQAEERRKVVAAERARKAATAAAEAKLAQEQAARAKALREQARKAQLAAIAQQREAMARARAAQNEIKKAQNEFSLGGLTVAEQEQAKAKLQAALNEQKQVEQSLKRTEQNLAAARQQAENAEIERAKARIAQEKAREAQRLLSEAKEDERRAQQAVSSGGNGGLSRGSPWPLRGSLAGRFGQTRPDTGDVWRGILINASEGAPVKAVASGQVVFSNWVRGFGNLIIVDHGNDYLSVYGYNQSLSRSVGDSVKAGQVIARAGSTGGQVEPALYFEIRRGNQAVDPLQWLAR</sequence>
<evidence type="ECO:0000256" key="1">
    <source>
        <dbReference type="SAM" id="Coils"/>
    </source>
</evidence>
<dbReference type="InterPro" id="IPR050570">
    <property type="entry name" value="Cell_wall_metabolism_enzyme"/>
</dbReference>
<dbReference type="Gene3D" id="2.70.70.10">
    <property type="entry name" value="Glucose Permease (Domain IIA)"/>
    <property type="match status" value="1"/>
</dbReference>
<keyword evidence="5" id="KW-1185">Reference proteome</keyword>
<dbReference type="InterPro" id="IPR011055">
    <property type="entry name" value="Dup_hybrid_motif"/>
</dbReference>